<dbReference type="PROSITE" id="PS51450">
    <property type="entry name" value="LRR"/>
    <property type="match status" value="2"/>
</dbReference>
<accession>A0A9D4M2Q2</accession>
<dbReference type="OrthoDB" id="6120626at2759"/>
<evidence type="ECO:0000259" key="13">
    <source>
        <dbReference type="PROSITE" id="PS50104"/>
    </source>
</evidence>
<dbReference type="GO" id="GO:0007165">
    <property type="term" value="P:signal transduction"/>
    <property type="evidence" value="ECO:0007669"/>
    <property type="project" value="InterPro"/>
</dbReference>
<evidence type="ECO:0000256" key="9">
    <source>
        <dbReference type="ARBA" id="ARBA00023170"/>
    </source>
</evidence>
<sequence>MMTSHILTYLVYTYLRVAFANDIFEKCNNTRPFNSTIGTCLRQSTVAKCLNDNFSTYEDVKRCQNNRCIKCSNLGLSCIPDKYILKSPFLDEKACGLDLSQNLIDALPDYAFKDTSNLSFLYIRVLYLNENRLRWISSHTFDGLSHLEYLNLTENCLEWKDSFQTGVFMPLEAIEVINFKRNKFFDFIDLDNEFHYMTNLSQLYINPYNASGNFTLGPGFRRLTKLLRISFSGLSQNDCSVNTITQNMFTNTLNVLELSLRECNITDIDEQALLPLNNTVADLDLSYNKELSFTGMNKALKGLRYSQALKRLRANMIYSNLELGIEFKEEHLENIKTLQNIETLNIDLNKIEIFNKKVFEPESQWPTSLKNLTLAGNRLTAGKYMNSVFMAEHIIRLDISRQHLDYDPFANYGRMDKQTSLYNRHNIMYTNISNHEFLELNLNTIDWWSVFKTSPTTFSLTCECDNMLSKKVMCLPKQIETIKWRQSFIYSAIPPAVICGASQLKHLYMSFNLFHTWQGPVLGLSNLELLDLSDNYCKNLTKYFFLGFPNLLVLNISGNMLGRSFNPFKNDDAHDLFANLQHIRTIDMSSLKIVDLSQSLFRDMTYLEKLNLSNNYITTWTTDLRSPCLYHLDVSGNKLSTLPENLTTYLENLTRSACNKGRNVTLVLGNNPLVCSCKQLPFWKWLNVGKVQVHGKSTDFCTLNGNPFPLSSMADYRRVLLALKDICKDRYWVSWVIGASSGMFGILMTICVTIALYKNRWKLRYMYYNRKRRHTHQGFECLFSNDAMISYAKDRASFIKNKVVPALENIHQLKLWVADRDSMPGASVAENIVHAIYSSRKTVLLVDEKYLNSSWCVYDLNMARQESVESNRNLIIVVMMERIPSMKLPLNIMRMLRNEIVLEYPENEQYLDAFWTNLALEINK</sequence>
<dbReference type="AlphaFoldDB" id="A0A9D4M2Q2"/>
<name>A0A9D4M2Q2_DREPO</name>
<dbReference type="Proteomes" id="UP000828390">
    <property type="component" value="Unassembled WGS sequence"/>
</dbReference>
<keyword evidence="3" id="KW-0433">Leucine-rich repeat</keyword>
<reference evidence="14" key="2">
    <citation type="submission" date="2020-11" db="EMBL/GenBank/DDBJ databases">
        <authorList>
            <person name="McCartney M.A."/>
            <person name="Auch B."/>
            <person name="Kono T."/>
            <person name="Mallez S."/>
            <person name="Becker A."/>
            <person name="Gohl D.M."/>
            <person name="Silverstein K.A.T."/>
            <person name="Koren S."/>
            <person name="Bechman K.B."/>
            <person name="Herman A."/>
            <person name="Abrahante J.E."/>
            <person name="Garbe J."/>
        </authorList>
    </citation>
    <scope>NUCLEOTIDE SEQUENCE</scope>
    <source>
        <strain evidence="14">Duluth1</strain>
        <tissue evidence="14">Whole animal</tissue>
    </source>
</reference>
<organism evidence="14 15">
    <name type="scientific">Dreissena polymorpha</name>
    <name type="common">Zebra mussel</name>
    <name type="synonym">Mytilus polymorpha</name>
    <dbReference type="NCBI Taxonomy" id="45954"/>
    <lineage>
        <taxon>Eukaryota</taxon>
        <taxon>Metazoa</taxon>
        <taxon>Spiralia</taxon>
        <taxon>Lophotrochozoa</taxon>
        <taxon>Mollusca</taxon>
        <taxon>Bivalvia</taxon>
        <taxon>Autobranchia</taxon>
        <taxon>Heteroconchia</taxon>
        <taxon>Euheterodonta</taxon>
        <taxon>Imparidentia</taxon>
        <taxon>Neoheterodontei</taxon>
        <taxon>Myida</taxon>
        <taxon>Dreissenoidea</taxon>
        <taxon>Dreissenidae</taxon>
        <taxon>Dreissena</taxon>
    </lineage>
</organism>
<evidence type="ECO:0000313" key="15">
    <source>
        <dbReference type="Proteomes" id="UP000828390"/>
    </source>
</evidence>
<keyword evidence="10" id="KW-0325">Glycoprotein</keyword>
<evidence type="ECO:0000313" key="14">
    <source>
        <dbReference type="EMBL" id="KAH3869737.1"/>
    </source>
</evidence>
<evidence type="ECO:0000256" key="8">
    <source>
        <dbReference type="ARBA" id="ARBA00023136"/>
    </source>
</evidence>
<keyword evidence="15" id="KW-1185">Reference proteome</keyword>
<keyword evidence="8 11" id="KW-0472">Membrane</keyword>
<dbReference type="GO" id="GO:0005886">
    <property type="term" value="C:plasma membrane"/>
    <property type="evidence" value="ECO:0007669"/>
    <property type="project" value="TreeGrafter"/>
</dbReference>
<dbReference type="InterPro" id="IPR003591">
    <property type="entry name" value="Leu-rich_rpt_typical-subtyp"/>
</dbReference>
<keyword evidence="4 11" id="KW-0812">Transmembrane</keyword>
<comment type="subcellular location">
    <subcellularLocation>
        <location evidence="1">Membrane</location>
        <topology evidence="1">Single-pass membrane protein</topology>
    </subcellularLocation>
</comment>
<dbReference type="SUPFAM" id="SSF52058">
    <property type="entry name" value="L domain-like"/>
    <property type="match status" value="2"/>
</dbReference>
<evidence type="ECO:0000256" key="11">
    <source>
        <dbReference type="SAM" id="Phobius"/>
    </source>
</evidence>
<keyword evidence="6" id="KW-0677">Repeat</keyword>
<reference evidence="14" key="1">
    <citation type="journal article" date="2019" name="bioRxiv">
        <title>The Genome of the Zebra Mussel, Dreissena polymorpha: A Resource for Invasive Species Research.</title>
        <authorList>
            <person name="McCartney M.A."/>
            <person name="Auch B."/>
            <person name="Kono T."/>
            <person name="Mallez S."/>
            <person name="Zhang Y."/>
            <person name="Obille A."/>
            <person name="Becker A."/>
            <person name="Abrahante J.E."/>
            <person name="Garbe J."/>
            <person name="Badalamenti J.P."/>
            <person name="Herman A."/>
            <person name="Mangelson H."/>
            <person name="Liachko I."/>
            <person name="Sullivan S."/>
            <person name="Sone E.D."/>
            <person name="Koren S."/>
            <person name="Silverstein K.A.T."/>
            <person name="Beckman K.B."/>
            <person name="Gohl D.M."/>
        </authorList>
    </citation>
    <scope>NUCLEOTIDE SEQUENCE</scope>
    <source>
        <strain evidence="14">Duluth1</strain>
        <tissue evidence="14">Whole animal</tissue>
    </source>
</reference>
<comment type="caution">
    <text evidence="14">The sequence shown here is derived from an EMBL/GenBank/DDBJ whole genome shotgun (WGS) entry which is preliminary data.</text>
</comment>
<gene>
    <name evidence="14" type="ORF">DPMN_032906</name>
</gene>
<dbReference type="GO" id="GO:0038023">
    <property type="term" value="F:signaling receptor activity"/>
    <property type="evidence" value="ECO:0007669"/>
    <property type="project" value="TreeGrafter"/>
</dbReference>
<dbReference type="SMART" id="SM00369">
    <property type="entry name" value="LRR_TYP"/>
    <property type="match status" value="7"/>
</dbReference>
<feature type="domain" description="TIR" evidence="13">
    <location>
        <begin position="783"/>
        <end position="922"/>
    </location>
</feature>
<dbReference type="PANTHER" id="PTHR24365">
    <property type="entry name" value="TOLL-LIKE RECEPTOR"/>
    <property type="match status" value="1"/>
</dbReference>
<keyword evidence="5 12" id="KW-0732">Signal</keyword>
<evidence type="ECO:0000256" key="4">
    <source>
        <dbReference type="ARBA" id="ARBA00022692"/>
    </source>
</evidence>
<dbReference type="Gene3D" id="3.40.50.10140">
    <property type="entry name" value="Toll/interleukin-1 receptor homology (TIR) domain"/>
    <property type="match status" value="1"/>
</dbReference>
<feature type="chain" id="PRO_5038615066" description="TIR domain-containing protein" evidence="12">
    <location>
        <begin position="21"/>
        <end position="924"/>
    </location>
</feature>
<proteinExistence type="inferred from homology"/>
<dbReference type="InterPro" id="IPR035897">
    <property type="entry name" value="Toll_tir_struct_dom_sf"/>
</dbReference>
<dbReference type="EMBL" id="JAIWYP010000002">
    <property type="protein sequence ID" value="KAH3869737.1"/>
    <property type="molecule type" value="Genomic_DNA"/>
</dbReference>
<evidence type="ECO:0000256" key="2">
    <source>
        <dbReference type="ARBA" id="ARBA00009634"/>
    </source>
</evidence>
<evidence type="ECO:0000256" key="1">
    <source>
        <dbReference type="ARBA" id="ARBA00004167"/>
    </source>
</evidence>
<evidence type="ECO:0000256" key="3">
    <source>
        <dbReference type="ARBA" id="ARBA00022614"/>
    </source>
</evidence>
<protein>
    <recommendedName>
        <fullName evidence="13">TIR domain-containing protein</fullName>
    </recommendedName>
</protein>
<dbReference type="PROSITE" id="PS50104">
    <property type="entry name" value="TIR"/>
    <property type="match status" value="1"/>
</dbReference>
<dbReference type="PANTHER" id="PTHR24365:SF541">
    <property type="entry name" value="PROTEIN TOLL-RELATED"/>
    <property type="match status" value="1"/>
</dbReference>
<dbReference type="InterPro" id="IPR032675">
    <property type="entry name" value="LRR_dom_sf"/>
</dbReference>
<evidence type="ECO:0000256" key="12">
    <source>
        <dbReference type="SAM" id="SignalP"/>
    </source>
</evidence>
<dbReference type="Gene3D" id="3.80.10.10">
    <property type="entry name" value="Ribonuclease Inhibitor"/>
    <property type="match status" value="4"/>
</dbReference>
<evidence type="ECO:0000256" key="5">
    <source>
        <dbReference type="ARBA" id="ARBA00022729"/>
    </source>
</evidence>
<evidence type="ECO:0000256" key="6">
    <source>
        <dbReference type="ARBA" id="ARBA00022737"/>
    </source>
</evidence>
<dbReference type="InterPro" id="IPR001611">
    <property type="entry name" value="Leu-rich_rpt"/>
</dbReference>
<feature type="transmembrane region" description="Helical" evidence="11">
    <location>
        <begin position="732"/>
        <end position="757"/>
    </location>
</feature>
<dbReference type="InterPro" id="IPR000157">
    <property type="entry name" value="TIR_dom"/>
</dbReference>
<keyword evidence="7 11" id="KW-1133">Transmembrane helix</keyword>
<dbReference type="SUPFAM" id="SSF52200">
    <property type="entry name" value="Toll/Interleukin receptor TIR domain"/>
    <property type="match status" value="1"/>
</dbReference>
<evidence type="ECO:0000256" key="7">
    <source>
        <dbReference type="ARBA" id="ARBA00022989"/>
    </source>
</evidence>
<dbReference type="Pfam" id="PF13855">
    <property type="entry name" value="LRR_8"/>
    <property type="match status" value="2"/>
</dbReference>
<feature type="signal peptide" evidence="12">
    <location>
        <begin position="1"/>
        <end position="20"/>
    </location>
</feature>
<keyword evidence="9" id="KW-0675">Receptor</keyword>
<dbReference type="SMART" id="SM00255">
    <property type="entry name" value="TIR"/>
    <property type="match status" value="1"/>
</dbReference>
<dbReference type="Pfam" id="PF13676">
    <property type="entry name" value="TIR_2"/>
    <property type="match status" value="1"/>
</dbReference>
<comment type="similarity">
    <text evidence="2">Belongs to the Toll-like receptor family.</text>
</comment>
<evidence type="ECO:0000256" key="10">
    <source>
        <dbReference type="ARBA" id="ARBA00023180"/>
    </source>
</evidence>